<dbReference type="InterPro" id="IPR019734">
    <property type="entry name" value="TPR_rpt"/>
</dbReference>
<keyword evidence="1" id="KW-0802">TPR repeat</keyword>
<dbReference type="InterPro" id="IPR011990">
    <property type="entry name" value="TPR-like_helical_dom_sf"/>
</dbReference>
<evidence type="ECO:0000313" key="4">
    <source>
        <dbReference type="Proteomes" id="UP000275408"/>
    </source>
</evidence>
<dbReference type="PANTHER" id="PTHR47691:SF3">
    <property type="entry name" value="HTH-TYPE TRANSCRIPTIONAL REGULATOR RV0890C-RELATED"/>
    <property type="match status" value="1"/>
</dbReference>
<dbReference type="EMBL" id="RCHS01003235">
    <property type="protein sequence ID" value="RMX43225.1"/>
    <property type="molecule type" value="Genomic_DNA"/>
</dbReference>
<feature type="coiled-coil region" evidence="2">
    <location>
        <begin position="243"/>
        <end position="330"/>
    </location>
</feature>
<reference evidence="3 4" key="1">
    <citation type="journal article" date="2018" name="Sci. Rep.">
        <title>Comparative analysis of the Pocillopora damicornis genome highlights role of immune system in coral evolution.</title>
        <authorList>
            <person name="Cunning R."/>
            <person name="Bay R.A."/>
            <person name="Gillette P."/>
            <person name="Baker A.C."/>
            <person name="Traylor-Knowles N."/>
        </authorList>
    </citation>
    <scope>NUCLEOTIDE SEQUENCE [LARGE SCALE GENOMIC DNA]</scope>
    <source>
        <strain evidence="3">RSMAS</strain>
        <tissue evidence="3">Whole animal</tissue>
    </source>
</reference>
<dbReference type="SUPFAM" id="SSF52540">
    <property type="entry name" value="P-loop containing nucleoside triphosphate hydrolases"/>
    <property type="match status" value="1"/>
</dbReference>
<accession>A0A3M6TP80</accession>
<sequence>MTAVSWTVDLDKKEHKNWVMVGCALNITKHGIAQLIQGKMVAWYQFIKSNPPLQSLPPCTCARHSSKCATCSMWKKELKRLHKSPRPKICWDNSDRQQWGSATGAWEIAKVFMPTLGTRKGDITDADTTDIGGLLNLLEWCPFINPPVNRAVLRSVRDEGRNRWAHSPKQELNDADVKTIFGHLNGLLNDQVFRADKAAQESSKNLQDLFRHGLLTVRESEVEALHLLRQSLVADIINFKDDLSEVQEQVDLKGEEIAEVREQQVELRTELHEDQDRVTELDAKIRRAEELSGKETYKLKEQARLHGEEIAKIQEQRNNVVEEVSDLKAKMSTIQTAVERFNMSLKERDDLQDALKVISEDLDDVKSCMRNVVLELNTTDSKVAKLEYEVKEVTSEVETLKEKFQPGQNGDGMNAICAAPLKLREFTGRENALVWLEKNLVSDQNSESPPKTSCCTKTICGLGGCGKTSLAIEFSWRWINHFTGGVFWVNGESDENVSKSVAENFALLNVAASTRENVDDSLNKFLTLLSNENRPWLLVVDNADDVGSPTCPTGVEKICKGPWQRNARAPKNGHVLLTTRKNAKDTATFLRLSPTNCLKLQCFSEEEGALFLIRRTGLEGESLYQGAIDLATELGGLPLALEQAAAYISALPISITFKDYLDKYRHVKLRLLQQKPVTALSVEAQHRLSVHTTWEMNFSFVIEKSPAAATMMRIASFLTSESIPFDVINPGLPTVNQAELREAARSKIDTAHILQVLTCYSLFSVDQHNRVFGVHKLVQEVVRDSLTPSLKEETLVAAMRVIHCALTKRSENCANVTLNNDTRYLLEMKEEDKNILIALLLNFRQVKDHIKTQIKSSKGNFVRVLFRDETFCRLCSFVERLVGANISFYRLKAEFADFLLQVRKMHSEGEPNILDIMLHASVSKRNCSDLRSYEESKTLADETVQKLRDLEEAGVIIDDDTKYRVLQHKASFYALEGQWEKNYKALLELEKLRLSDGCFVELQILTGRAENFASSCNFKLVLKRYQNALELARRINPPDKPLLLRVLQYITRHLENEGKLGEAKPYADEMVEMSSSMPHESDWYIRGMTAALSILSNFETQKSEDMLLNILKERWPKIHKSVINGRPETNATTIEDGSNDHACQVLDHLFDCMKISMRTKQGGRGGFSKKRGKISLTVAQISLEIRKKFCGEVHPQLVGNYAALKIAYEFLGNSVKAKECIELLKQCQTTKPTTQANQGLPPIDTNIFLARRIKDNGNILFKAGDFFGALKFYTEGLILSPNDAKLLSNRAATNIKLSERQCSLEDKQKYLREALHDSQNAMAADPSWVKGYFWKAVCLAHLGKRGPSLATAAVAQNRFPSKCSSIPVVVNRFGSYYVEIVDSVQDLQTATEKTNAPNLVIVIKEGRYQLPEPLAIPENAVLVGLGDVQVMCSKGVPLKIDATIYMENIVLTPTGESIQRLKGKAKSCLDGGHVDAALGLYKEALVSYPNHPNILTSRALAYLKSAQQQQSIPSKKRSLLQLALNDADAAIKADPSWLLGYHTKAVALSELDRKPEALAAAAVFKHLSRGRDVSEVIQHYGELQVHVVERSDQLPCVFENAKKLRGKDQIILIKEGKYVLERSMDITQQSVIIGHGKVSIECRTGPPFRFLVACYVENVEMPGDCVSNQELHDCRSNETASEVIRLATPSDKDHISDECKVN</sequence>
<dbReference type="STRING" id="46731.A0A3M6TP80"/>
<protein>
    <submittedName>
        <fullName evidence="3">Uncharacterized protein</fullName>
    </submittedName>
</protein>
<proteinExistence type="predicted"/>
<keyword evidence="4" id="KW-1185">Reference proteome</keyword>
<dbReference type="OrthoDB" id="5986860at2759"/>
<dbReference type="InterPro" id="IPR027897">
    <property type="entry name" value="DUF4559"/>
</dbReference>
<organism evidence="3 4">
    <name type="scientific">Pocillopora damicornis</name>
    <name type="common">Cauliflower coral</name>
    <name type="synonym">Millepora damicornis</name>
    <dbReference type="NCBI Taxonomy" id="46731"/>
    <lineage>
        <taxon>Eukaryota</taxon>
        <taxon>Metazoa</taxon>
        <taxon>Cnidaria</taxon>
        <taxon>Anthozoa</taxon>
        <taxon>Hexacorallia</taxon>
        <taxon>Scleractinia</taxon>
        <taxon>Astrocoeniina</taxon>
        <taxon>Pocilloporidae</taxon>
        <taxon>Pocillopora</taxon>
    </lineage>
</organism>
<dbReference type="Proteomes" id="UP000275408">
    <property type="component" value="Unassembled WGS sequence"/>
</dbReference>
<dbReference type="PROSITE" id="PS50005">
    <property type="entry name" value="TPR"/>
    <property type="match status" value="1"/>
</dbReference>
<dbReference type="Pfam" id="PF15112">
    <property type="entry name" value="DUF4559"/>
    <property type="match status" value="1"/>
</dbReference>
<evidence type="ECO:0000256" key="1">
    <source>
        <dbReference type="PROSITE-ProRule" id="PRU00339"/>
    </source>
</evidence>
<dbReference type="Gene3D" id="3.40.50.300">
    <property type="entry name" value="P-loop containing nucleotide triphosphate hydrolases"/>
    <property type="match status" value="1"/>
</dbReference>
<dbReference type="SMART" id="SM00028">
    <property type="entry name" value="TPR"/>
    <property type="match status" value="3"/>
</dbReference>
<dbReference type="PANTHER" id="PTHR47691">
    <property type="entry name" value="REGULATOR-RELATED"/>
    <property type="match status" value="1"/>
</dbReference>
<dbReference type="InterPro" id="IPR027417">
    <property type="entry name" value="P-loop_NTPase"/>
</dbReference>
<dbReference type="SUPFAM" id="SSF48452">
    <property type="entry name" value="TPR-like"/>
    <property type="match status" value="2"/>
</dbReference>
<evidence type="ECO:0000313" key="3">
    <source>
        <dbReference type="EMBL" id="RMX43225.1"/>
    </source>
</evidence>
<keyword evidence="2" id="KW-0175">Coiled coil</keyword>
<dbReference type="Gene3D" id="1.25.40.10">
    <property type="entry name" value="Tetratricopeptide repeat domain"/>
    <property type="match status" value="3"/>
</dbReference>
<comment type="caution">
    <text evidence="3">The sequence shown here is derived from an EMBL/GenBank/DDBJ whole genome shotgun (WGS) entry which is preliminary data.</text>
</comment>
<name>A0A3M6TP80_POCDA</name>
<evidence type="ECO:0000256" key="2">
    <source>
        <dbReference type="SAM" id="Coils"/>
    </source>
</evidence>
<gene>
    <name evidence="3" type="ORF">pdam_00014556</name>
</gene>
<feature type="repeat" description="TPR" evidence="1">
    <location>
        <begin position="1250"/>
        <end position="1283"/>
    </location>
</feature>
<dbReference type="Gene3D" id="1.20.1170.10">
    <property type="match status" value="1"/>
</dbReference>